<evidence type="ECO:0000256" key="6">
    <source>
        <dbReference type="ARBA" id="ARBA00022485"/>
    </source>
</evidence>
<proteinExistence type="inferred from homology"/>
<keyword evidence="12" id="KW-0234">DNA repair</keyword>
<dbReference type="CDD" id="cd00056">
    <property type="entry name" value="ENDO3c"/>
    <property type="match status" value="1"/>
</dbReference>
<dbReference type="Proteomes" id="UP000198814">
    <property type="component" value="Unassembled WGS sequence"/>
</dbReference>
<dbReference type="CDD" id="cd03431">
    <property type="entry name" value="NUDIX_DNA_Glycosylase_C-MutY"/>
    <property type="match status" value="1"/>
</dbReference>
<keyword evidence="7" id="KW-0479">Metal-binding</keyword>
<dbReference type="PANTHER" id="PTHR42944:SF1">
    <property type="entry name" value="ADENINE DNA GLYCOSYLASE"/>
    <property type="match status" value="1"/>
</dbReference>
<comment type="catalytic activity">
    <reaction evidence="1 14">
        <text>Hydrolyzes free adenine bases from 7,8-dihydro-8-oxoguanine:adenine mismatched double-stranded DNA, leaving an apurinic site.</text>
        <dbReference type="EC" id="3.2.2.31"/>
    </reaction>
</comment>
<sequence length="356" mass="40379">MSFIASRLIHWHSDHGRHHLPWQRNRDPYAIWLSEIMLQQTQVNTVIPYYTRFMQTFPTVASLAQAPLDAILALWSGLGYYSRARNLHRTAQRIMQDHQGQFPTTREIIQQLPGIGRSTAAAIAVFSFGQREAILDGNVKRILTRYFGISGYPGETKVQSLLWEKAEESLPVDYSDGAIETYTQALMDLGATVCIRKTPRCEVCPLQSQCAAFQQQRVDQLPSAKPRKALPQKETVFLLLMWQQKLLLQKRASSGIWGALWCPPEIETGIDAIHYCQHQLGIKAHSPLELPVLDHQFTHFKLRIHPRLLQVVPDSGITTPESIWINPADALEQGIPAPVRKLLKQNFLSDNAIHSV</sequence>
<dbReference type="AlphaFoldDB" id="A0A1H8PIC9"/>
<dbReference type="EC" id="3.2.2.31" evidence="4 14"/>
<dbReference type="GO" id="GO:0000701">
    <property type="term" value="F:purine-specific mismatch base pair DNA N-glycosylase activity"/>
    <property type="evidence" value="ECO:0007669"/>
    <property type="project" value="UniProtKB-EC"/>
</dbReference>
<evidence type="ECO:0000256" key="4">
    <source>
        <dbReference type="ARBA" id="ARBA00012045"/>
    </source>
</evidence>
<dbReference type="InterPro" id="IPR004036">
    <property type="entry name" value="Endonuclease-III-like_CS2"/>
</dbReference>
<evidence type="ECO:0000256" key="10">
    <source>
        <dbReference type="ARBA" id="ARBA00023004"/>
    </source>
</evidence>
<dbReference type="InterPro" id="IPR003265">
    <property type="entry name" value="HhH-GPD_domain"/>
</dbReference>
<dbReference type="GO" id="GO:0046872">
    <property type="term" value="F:metal ion binding"/>
    <property type="evidence" value="ECO:0007669"/>
    <property type="project" value="UniProtKB-UniRule"/>
</dbReference>
<dbReference type="InterPro" id="IPR029119">
    <property type="entry name" value="MutY_C"/>
</dbReference>
<protein>
    <recommendedName>
        <fullName evidence="5 14">Adenine DNA glycosylase</fullName>
        <ecNumber evidence="4 14">3.2.2.31</ecNumber>
    </recommendedName>
</protein>
<dbReference type="InterPro" id="IPR005760">
    <property type="entry name" value="A/G_AdeGlyc_MutY"/>
</dbReference>
<evidence type="ECO:0000313" key="17">
    <source>
        <dbReference type="Proteomes" id="UP000198814"/>
    </source>
</evidence>
<dbReference type="InterPro" id="IPR044298">
    <property type="entry name" value="MIG/MutY"/>
</dbReference>
<dbReference type="InterPro" id="IPR011257">
    <property type="entry name" value="DNA_glycosylase"/>
</dbReference>
<name>A0A1H8PIC9_9PROT</name>
<evidence type="ECO:0000313" key="16">
    <source>
        <dbReference type="EMBL" id="SEO41313.1"/>
    </source>
</evidence>
<comment type="function">
    <text evidence="2">Adenine glycosylase active on G-A mispairs. MutY also corrects error-prone DNA synthesis past GO lesions which are due to the oxidatively damaged form of guanine: 7,8-dihydro-8-oxoguanine (8-oxo-dGTP).</text>
</comment>
<dbReference type="Gene3D" id="1.10.340.30">
    <property type="entry name" value="Hypothetical protein, domain 2"/>
    <property type="match status" value="1"/>
</dbReference>
<dbReference type="SUPFAM" id="SSF48150">
    <property type="entry name" value="DNA-glycosylase"/>
    <property type="match status" value="1"/>
</dbReference>
<dbReference type="Pfam" id="PF00730">
    <property type="entry name" value="HhH-GPD"/>
    <property type="match status" value="1"/>
</dbReference>
<dbReference type="GO" id="GO:0051539">
    <property type="term" value="F:4 iron, 4 sulfur cluster binding"/>
    <property type="evidence" value="ECO:0007669"/>
    <property type="project" value="UniProtKB-UniRule"/>
</dbReference>
<dbReference type="GO" id="GO:0006284">
    <property type="term" value="P:base-excision repair"/>
    <property type="evidence" value="ECO:0007669"/>
    <property type="project" value="UniProtKB-UniRule"/>
</dbReference>
<dbReference type="SMART" id="SM00478">
    <property type="entry name" value="ENDO3c"/>
    <property type="match status" value="1"/>
</dbReference>
<dbReference type="Pfam" id="PF14815">
    <property type="entry name" value="NUDIX_4"/>
    <property type="match status" value="1"/>
</dbReference>
<comment type="similarity">
    <text evidence="3 14">Belongs to the Nth/MutY family.</text>
</comment>
<dbReference type="NCBIfam" id="TIGR01084">
    <property type="entry name" value="mutY"/>
    <property type="match status" value="1"/>
</dbReference>
<reference evidence="17" key="1">
    <citation type="submission" date="2016-10" db="EMBL/GenBank/DDBJ databases">
        <authorList>
            <person name="Varghese N."/>
            <person name="Submissions S."/>
        </authorList>
    </citation>
    <scope>NUCLEOTIDE SEQUENCE [LARGE SCALE GENOMIC DNA]</scope>
    <source>
        <strain evidence="17">Nm76</strain>
    </source>
</reference>
<evidence type="ECO:0000256" key="7">
    <source>
        <dbReference type="ARBA" id="ARBA00022723"/>
    </source>
</evidence>
<keyword evidence="9" id="KW-0378">Hydrolase</keyword>
<evidence type="ECO:0000256" key="9">
    <source>
        <dbReference type="ARBA" id="ARBA00022801"/>
    </source>
</evidence>
<evidence type="ECO:0000256" key="2">
    <source>
        <dbReference type="ARBA" id="ARBA00002933"/>
    </source>
</evidence>
<gene>
    <name evidence="16" type="ORF">SAMN05216333_10990</name>
</gene>
<dbReference type="GO" id="GO:0034039">
    <property type="term" value="F:8-oxo-7,8-dihydroguanine DNA N-glycosylase activity"/>
    <property type="evidence" value="ECO:0007669"/>
    <property type="project" value="TreeGrafter"/>
</dbReference>
<dbReference type="InterPro" id="IPR015797">
    <property type="entry name" value="NUDIX_hydrolase-like_dom_sf"/>
</dbReference>
<dbReference type="Pfam" id="PF00633">
    <property type="entry name" value="HHH"/>
    <property type="match status" value="1"/>
</dbReference>
<evidence type="ECO:0000256" key="8">
    <source>
        <dbReference type="ARBA" id="ARBA00022763"/>
    </source>
</evidence>
<dbReference type="SMART" id="SM00525">
    <property type="entry name" value="FES"/>
    <property type="match status" value="1"/>
</dbReference>
<dbReference type="GO" id="GO:0035485">
    <property type="term" value="F:adenine/guanine mispair binding"/>
    <property type="evidence" value="ECO:0007669"/>
    <property type="project" value="TreeGrafter"/>
</dbReference>
<dbReference type="OrthoDB" id="9802365at2"/>
<evidence type="ECO:0000256" key="5">
    <source>
        <dbReference type="ARBA" id="ARBA00022023"/>
    </source>
</evidence>
<accession>A0A1H8PIC9</accession>
<keyword evidence="6" id="KW-0004">4Fe-4S</keyword>
<dbReference type="STRING" id="42354.SAMN05216333_10990"/>
<dbReference type="PANTHER" id="PTHR42944">
    <property type="entry name" value="ADENINE DNA GLYCOSYLASE"/>
    <property type="match status" value="1"/>
</dbReference>
<dbReference type="Gene3D" id="1.10.1670.10">
    <property type="entry name" value="Helix-hairpin-Helix base-excision DNA repair enzymes (C-terminal)"/>
    <property type="match status" value="1"/>
</dbReference>
<evidence type="ECO:0000256" key="14">
    <source>
        <dbReference type="RuleBase" id="RU365096"/>
    </source>
</evidence>
<dbReference type="GO" id="GO:0006298">
    <property type="term" value="P:mismatch repair"/>
    <property type="evidence" value="ECO:0007669"/>
    <property type="project" value="TreeGrafter"/>
</dbReference>
<keyword evidence="11" id="KW-0411">Iron-sulfur</keyword>
<dbReference type="RefSeq" id="WP_090318595.1">
    <property type="nucleotide sequence ID" value="NZ_FNOE01000010.1"/>
</dbReference>
<organism evidence="16 17">
    <name type="scientific">Nitrosomonas oligotropha</name>
    <dbReference type="NCBI Taxonomy" id="42354"/>
    <lineage>
        <taxon>Bacteria</taxon>
        <taxon>Pseudomonadati</taxon>
        <taxon>Pseudomonadota</taxon>
        <taxon>Betaproteobacteria</taxon>
        <taxon>Nitrosomonadales</taxon>
        <taxon>Nitrosomonadaceae</taxon>
        <taxon>Nitrosomonas</taxon>
    </lineage>
</organism>
<dbReference type="Gene3D" id="3.90.79.10">
    <property type="entry name" value="Nucleoside Triphosphate Pyrophosphohydrolase"/>
    <property type="match status" value="1"/>
</dbReference>
<evidence type="ECO:0000256" key="13">
    <source>
        <dbReference type="ARBA" id="ARBA00023295"/>
    </source>
</evidence>
<evidence type="ECO:0000256" key="1">
    <source>
        <dbReference type="ARBA" id="ARBA00000843"/>
    </source>
</evidence>
<keyword evidence="8 14" id="KW-0227">DNA damage</keyword>
<keyword evidence="13 14" id="KW-0326">Glycosidase</keyword>
<dbReference type="PROSITE" id="PS01155">
    <property type="entry name" value="ENDONUCLEASE_III_2"/>
    <property type="match status" value="1"/>
</dbReference>
<dbReference type="GO" id="GO:0032357">
    <property type="term" value="F:oxidized purine DNA binding"/>
    <property type="evidence" value="ECO:0007669"/>
    <property type="project" value="TreeGrafter"/>
</dbReference>
<keyword evidence="10 14" id="KW-0408">Iron</keyword>
<dbReference type="InterPro" id="IPR003651">
    <property type="entry name" value="Endonuclease3_FeS-loop_motif"/>
</dbReference>
<dbReference type="InterPro" id="IPR000445">
    <property type="entry name" value="HhH_motif"/>
</dbReference>
<evidence type="ECO:0000256" key="12">
    <source>
        <dbReference type="ARBA" id="ARBA00023204"/>
    </source>
</evidence>
<evidence type="ECO:0000259" key="15">
    <source>
        <dbReference type="SMART" id="SM00478"/>
    </source>
</evidence>
<keyword evidence="17" id="KW-1185">Reference proteome</keyword>
<evidence type="ECO:0000256" key="11">
    <source>
        <dbReference type="ARBA" id="ARBA00023014"/>
    </source>
</evidence>
<feature type="domain" description="HhH-GPD" evidence="15">
    <location>
        <begin position="37"/>
        <end position="192"/>
    </location>
</feature>
<comment type="cofactor">
    <cofactor evidence="14">
        <name>[4Fe-4S] cluster</name>
        <dbReference type="ChEBI" id="CHEBI:49883"/>
    </cofactor>
    <text evidence="14">Binds 1 [4Fe-4S] cluster.</text>
</comment>
<dbReference type="FunFam" id="1.10.340.30:FF:000002">
    <property type="entry name" value="Adenine DNA glycosylase"/>
    <property type="match status" value="1"/>
</dbReference>
<dbReference type="EMBL" id="FODO01000009">
    <property type="protein sequence ID" value="SEO41313.1"/>
    <property type="molecule type" value="Genomic_DNA"/>
</dbReference>
<dbReference type="SUPFAM" id="SSF55811">
    <property type="entry name" value="Nudix"/>
    <property type="match status" value="1"/>
</dbReference>
<dbReference type="InterPro" id="IPR023170">
    <property type="entry name" value="HhH_base_excis_C"/>
</dbReference>
<evidence type="ECO:0000256" key="3">
    <source>
        <dbReference type="ARBA" id="ARBA00008343"/>
    </source>
</evidence>